<dbReference type="Proteomes" id="UP001056855">
    <property type="component" value="Chromosome"/>
</dbReference>
<keyword evidence="1" id="KW-0479">Metal-binding</keyword>
<keyword evidence="1" id="KW-0862">Zinc</keyword>
<dbReference type="Pfam" id="PF04434">
    <property type="entry name" value="SWIM"/>
    <property type="match status" value="1"/>
</dbReference>
<dbReference type="RefSeq" id="WP_254157560.1">
    <property type="nucleotide sequence ID" value="NZ_CP100355.1"/>
</dbReference>
<keyword evidence="4" id="KW-1185">Reference proteome</keyword>
<gene>
    <name evidence="3" type="ORF">NGM29_16020</name>
</gene>
<dbReference type="PROSITE" id="PS50966">
    <property type="entry name" value="ZF_SWIM"/>
    <property type="match status" value="1"/>
</dbReference>
<proteinExistence type="predicted"/>
<evidence type="ECO:0000313" key="3">
    <source>
        <dbReference type="EMBL" id="UTF53259.1"/>
    </source>
</evidence>
<reference evidence="3" key="1">
    <citation type="submission" date="2022-06" db="EMBL/GenBank/DDBJ databases">
        <title>Diverse halophilic archaea isolated from saline environments.</title>
        <authorList>
            <person name="Cui H.-L."/>
        </authorList>
    </citation>
    <scope>NUCLEOTIDE SEQUENCE</scope>
    <source>
        <strain evidence="3">WLHS1</strain>
    </source>
</reference>
<keyword evidence="1" id="KW-0863">Zinc-finger</keyword>
<feature type="domain" description="SWIM-type" evidence="2">
    <location>
        <begin position="55"/>
        <end position="94"/>
    </location>
</feature>
<evidence type="ECO:0000313" key="4">
    <source>
        <dbReference type="Proteomes" id="UP001056855"/>
    </source>
</evidence>
<organism evidence="3 4">
    <name type="scientific">Natronosalvus rutilus</name>
    <dbReference type="NCBI Taxonomy" id="2953753"/>
    <lineage>
        <taxon>Archaea</taxon>
        <taxon>Methanobacteriati</taxon>
        <taxon>Methanobacteriota</taxon>
        <taxon>Stenosarchaea group</taxon>
        <taxon>Halobacteria</taxon>
        <taxon>Halobacteriales</taxon>
        <taxon>Natrialbaceae</taxon>
        <taxon>Natronosalvus</taxon>
    </lineage>
</organism>
<dbReference type="GO" id="GO:0008270">
    <property type="term" value="F:zinc ion binding"/>
    <property type="evidence" value="ECO:0007669"/>
    <property type="project" value="UniProtKB-KW"/>
</dbReference>
<dbReference type="GeneID" id="73291584"/>
<evidence type="ECO:0000256" key="1">
    <source>
        <dbReference type="PROSITE-ProRule" id="PRU00325"/>
    </source>
</evidence>
<dbReference type="KEGG" id="sawl:NGM29_16020"/>
<name>A0A9E7ST40_9EURY</name>
<dbReference type="InterPro" id="IPR007527">
    <property type="entry name" value="Znf_SWIM"/>
</dbReference>
<sequence>MSTYATDRKNGIDVESIERRDVRALTECMTVMEHAPEVAGADGLFLVVTQSGKTYTVDVLDEPRCTCPDAQYNLPTTDGRRTCKHASRVTYETGMRPIPAWVNRDALESQLLEATHVDGEPVFAAGRVAGDGNDVETDSDERGTTRRAIADGGCDRPADCCCVGELPCFMCWRAGFRTPADESAREADE</sequence>
<accession>A0A9E7ST40</accession>
<dbReference type="AlphaFoldDB" id="A0A9E7ST40"/>
<protein>
    <submittedName>
        <fullName evidence="3">SWIM zinc finger family protein</fullName>
    </submittedName>
</protein>
<dbReference type="EMBL" id="CP100355">
    <property type="protein sequence ID" value="UTF53259.1"/>
    <property type="molecule type" value="Genomic_DNA"/>
</dbReference>
<evidence type="ECO:0000259" key="2">
    <source>
        <dbReference type="PROSITE" id="PS50966"/>
    </source>
</evidence>